<dbReference type="SUPFAM" id="SSF52821">
    <property type="entry name" value="Rhodanese/Cell cycle control phosphatase"/>
    <property type="match status" value="1"/>
</dbReference>
<feature type="compositionally biased region" description="Polar residues" evidence="1">
    <location>
        <begin position="211"/>
        <end position="221"/>
    </location>
</feature>
<gene>
    <name evidence="3" type="ORF">FOXB_05678</name>
</gene>
<feature type="region of interest" description="Disordered" evidence="1">
    <location>
        <begin position="192"/>
        <end position="221"/>
    </location>
</feature>
<dbReference type="Gene3D" id="3.40.250.10">
    <property type="entry name" value="Rhodanese-like domain"/>
    <property type="match status" value="1"/>
</dbReference>
<feature type="region of interest" description="Disordered" evidence="1">
    <location>
        <begin position="1"/>
        <end position="25"/>
    </location>
</feature>
<sequence>MEAAHDTWPAPSGAKRNSGPLAQLGDLSKADPDKISVIDFYAYQQISFITPTQLWDALKPGDAYRFVDCQEATLMLAGAIRWDVKDDRDIHKEATFLRRKDNAKDYGYFQDSLFPTDPHKLPDIVIFNCQFGVNRSPMMAFWYMRYLLKTYPSTVPDRPNVRALKTRVYILEGGVSGLESSGTPRGLQSLLYDPSKKSGASGSGTSFASSPQPTNQSNMRRVTSGLVTWPLHYSLRY</sequence>
<dbReference type="AlphaFoldDB" id="F9FGZ9"/>
<organism evidence="3">
    <name type="scientific">Fusarium oxysporum (strain Fo5176)</name>
    <name type="common">Fusarium vascular wilt</name>
    <dbReference type="NCBI Taxonomy" id="660025"/>
    <lineage>
        <taxon>Eukaryota</taxon>
        <taxon>Fungi</taxon>
        <taxon>Dikarya</taxon>
        <taxon>Ascomycota</taxon>
        <taxon>Pezizomycotina</taxon>
        <taxon>Sordariomycetes</taxon>
        <taxon>Hypocreomycetidae</taxon>
        <taxon>Hypocreales</taxon>
        <taxon>Nectriaceae</taxon>
        <taxon>Fusarium</taxon>
        <taxon>Fusarium oxysporum species complex</taxon>
    </lineage>
</organism>
<dbReference type="InterPro" id="IPR001763">
    <property type="entry name" value="Rhodanese-like_dom"/>
</dbReference>
<evidence type="ECO:0000256" key="1">
    <source>
        <dbReference type="SAM" id="MobiDB-lite"/>
    </source>
</evidence>
<feature type="domain" description="Rhodanese" evidence="2">
    <location>
        <begin position="123"/>
        <end position="187"/>
    </location>
</feature>
<proteinExistence type="predicted"/>
<feature type="compositionally biased region" description="Low complexity" evidence="1">
    <location>
        <begin position="197"/>
        <end position="210"/>
    </location>
</feature>
<dbReference type="InterPro" id="IPR036873">
    <property type="entry name" value="Rhodanese-like_dom_sf"/>
</dbReference>
<name>F9FGZ9_FUSOF</name>
<evidence type="ECO:0000259" key="2">
    <source>
        <dbReference type="PROSITE" id="PS50206"/>
    </source>
</evidence>
<dbReference type="EMBL" id="AFQF01001797">
    <property type="protein sequence ID" value="EGU83808.1"/>
    <property type="molecule type" value="Genomic_DNA"/>
</dbReference>
<dbReference type="PROSITE" id="PS50206">
    <property type="entry name" value="RHODANESE_3"/>
    <property type="match status" value="1"/>
</dbReference>
<protein>
    <recommendedName>
        <fullName evidence="2">Rhodanese domain-containing protein</fullName>
    </recommendedName>
</protein>
<dbReference type="OrthoDB" id="5088201at2759"/>
<reference evidence="3" key="1">
    <citation type="journal article" date="2012" name="Mol. Plant Microbe Interact.">
        <title>A highly conserved effector in Fusarium oxysporum is required for full virulence on Arabidopsis.</title>
        <authorList>
            <person name="Thatcher L.F."/>
            <person name="Gardiner D.M."/>
            <person name="Kazan K."/>
            <person name="Manners J."/>
        </authorList>
    </citation>
    <scope>NUCLEOTIDE SEQUENCE [LARGE SCALE GENOMIC DNA]</scope>
    <source>
        <strain evidence="3">Fo5176</strain>
    </source>
</reference>
<evidence type="ECO:0000313" key="3">
    <source>
        <dbReference type="EMBL" id="EGU83808.1"/>
    </source>
</evidence>
<comment type="caution">
    <text evidence="3">The sequence shown here is derived from an EMBL/GenBank/DDBJ whole genome shotgun (WGS) entry which is preliminary data.</text>
</comment>
<accession>F9FGZ9</accession>